<evidence type="ECO:0000313" key="1">
    <source>
        <dbReference type="Ensembl" id="ENSGGOP00000039221.1"/>
    </source>
</evidence>
<dbReference type="OMA" id="MTSKICA"/>
<dbReference type="EMBL" id="CABD030075780">
    <property type="status" value="NOT_ANNOTATED_CDS"/>
    <property type="molecule type" value="Genomic_DNA"/>
</dbReference>
<dbReference type="Bgee" id="ENSGGOG00000038754">
    <property type="expression patterns" value="Expressed in multicellular organism"/>
</dbReference>
<proteinExistence type="predicted"/>
<dbReference type="AlphaFoldDB" id="A0A2I2YWA1"/>
<reference evidence="1 2" key="2">
    <citation type="journal article" date="2012" name="Nature">
        <title>Insights into hominid evolution from the gorilla genome sequence.</title>
        <authorList>
            <person name="Scally A."/>
            <person name="Dutheil J.Y."/>
            <person name="Hillier L.W."/>
            <person name="Jordan G.E."/>
            <person name="Goodhead I."/>
            <person name="Herrero J."/>
            <person name="Hobolth A."/>
            <person name="Lappalainen T."/>
            <person name="Mailund T."/>
            <person name="Marques-Bonet T."/>
            <person name="McCarthy S."/>
            <person name="Montgomery S.H."/>
            <person name="Schwalie P.C."/>
            <person name="Tang Y.A."/>
            <person name="Ward M.C."/>
            <person name="Xue Y."/>
            <person name="Yngvadottir B."/>
            <person name="Alkan C."/>
            <person name="Andersen L.N."/>
            <person name="Ayub Q."/>
            <person name="Ball E.V."/>
            <person name="Beal K."/>
            <person name="Bradley B.J."/>
            <person name="Chen Y."/>
            <person name="Clee C.M."/>
            <person name="Fitzgerald S."/>
            <person name="Graves T.A."/>
            <person name="Gu Y."/>
            <person name="Heath P."/>
            <person name="Heger A."/>
            <person name="Karakoc E."/>
            <person name="Kolb-Kokocinski A."/>
            <person name="Laird G.K."/>
            <person name="Lunter G."/>
            <person name="Meader S."/>
            <person name="Mort M."/>
            <person name="Mullikin J.C."/>
            <person name="Munch K."/>
            <person name="O'Connor T.D."/>
            <person name="Phillips A.D."/>
            <person name="Prado-Martinez J."/>
            <person name="Rogers A.S."/>
            <person name="Sajjadian S."/>
            <person name="Schmidt D."/>
            <person name="Shaw K."/>
            <person name="Simpson J.T."/>
            <person name="Stenson P.D."/>
            <person name="Turner D.J."/>
            <person name="Vigilant L."/>
            <person name="Vilella A.J."/>
            <person name="Whitener W."/>
            <person name="Zhu B."/>
            <person name="Cooper D.N."/>
            <person name="de Jong P."/>
            <person name="Dermitzakis E.T."/>
            <person name="Eichler E.E."/>
            <person name="Flicek P."/>
            <person name="Goldman N."/>
            <person name="Mundy N.I."/>
            <person name="Ning Z."/>
            <person name="Odom D.T."/>
            <person name="Ponting C.P."/>
            <person name="Quail M.A."/>
            <person name="Ryder O.A."/>
            <person name="Searle S.M."/>
            <person name="Warren W.C."/>
            <person name="Wilson R.K."/>
            <person name="Schierup M.H."/>
            <person name="Rogers J."/>
            <person name="Tyler-Smith C."/>
            <person name="Durbin R."/>
        </authorList>
    </citation>
    <scope>NUCLEOTIDE SEQUENCE [LARGE SCALE GENOMIC DNA]</scope>
</reference>
<protein>
    <submittedName>
        <fullName evidence="1">Uncharacterized protein</fullName>
    </submittedName>
</protein>
<organism evidence="1 2">
    <name type="scientific">Gorilla gorilla gorilla</name>
    <name type="common">Western lowland gorilla</name>
    <dbReference type="NCBI Taxonomy" id="9595"/>
    <lineage>
        <taxon>Eukaryota</taxon>
        <taxon>Metazoa</taxon>
        <taxon>Chordata</taxon>
        <taxon>Craniata</taxon>
        <taxon>Vertebrata</taxon>
        <taxon>Euteleostomi</taxon>
        <taxon>Mammalia</taxon>
        <taxon>Eutheria</taxon>
        <taxon>Euarchontoglires</taxon>
        <taxon>Primates</taxon>
        <taxon>Haplorrhini</taxon>
        <taxon>Catarrhini</taxon>
        <taxon>Hominidae</taxon>
        <taxon>Gorilla</taxon>
    </lineage>
</organism>
<name>A0A2I2YWA1_GORGO</name>
<sequence length="54" mass="6120">VSWRQMTSKICAFQPAQLALLAPDWLCVCFIKDQCSKSYFKVLPPLLTLPLLGH</sequence>
<keyword evidence="2" id="KW-1185">Reference proteome</keyword>
<dbReference type="GeneTree" id="ENSGT00910000147806"/>
<evidence type="ECO:0000313" key="2">
    <source>
        <dbReference type="Proteomes" id="UP000001519"/>
    </source>
</evidence>
<dbReference type="InParanoid" id="A0A2I2YWA1"/>
<reference evidence="2" key="1">
    <citation type="submission" date="2011-05" db="EMBL/GenBank/DDBJ databases">
        <title>Insights into the evolution of the great apes provided by the gorilla genome.</title>
        <authorList>
            <person name="Scally A."/>
        </authorList>
    </citation>
    <scope>NUCLEOTIDE SEQUENCE [LARGE SCALE GENOMIC DNA]</scope>
</reference>
<reference evidence="1" key="4">
    <citation type="submission" date="2025-09" db="UniProtKB">
        <authorList>
            <consortium name="Ensembl"/>
        </authorList>
    </citation>
    <scope>IDENTIFICATION</scope>
</reference>
<accession>A0A2I2YWA1</accession>
<dbReference type="Proteomes" id="UP000001519">
    <property type="component" value="Chromosome 10"/>
</dbReference>
<reference evidence="1" key="3">
    <citation type="submission" date="2025-08" db="UniProtKB">
        <authorList>
            <consortium name="Ensembl"/>
        </authorList>
    </citation>
    <scope>IDENTIFICATION</scope>
</reference>
<dbReference type="Ensembl" id="ENSGGOT00000044137.1">
    <property type="protein sequence ID" value="ENSGGOP00000039221.1"/>
    <property type="gene ID" value="ENSGGOG00000038754.1"/>
</dbReference>